<dbReference type="Proteomes" id="UP000616885">
    <property type="component" value="Unassembled WGS sequence"/>
</dbReference>
<dbReference type="EMBL" id="JADCTT010000002">
    <property type="protein sequence ID" value="KAF9756899.1"/>
    <property type="molecule type" value="Genomic_DNA"/>
</dbReference>
<dbReference type="InterPro" id="IPR025540">
    <property type="entry name" value="FlK"/>
</dbReference>
<dbReference type="PANTHER" id="PTHR36934">
    <property type="entry name" value="BLR0278 PROTEIN"/>
    <property type="match status" value="1"/>
</dbReference>
<dbReference type="AlphaFoldDB" id="A0A8H7TU27"/>
<dbReference type="PIRSF" id="PIRSF014972">
    <property type="entry name" value="FlK"/>
    <property type="match status" value="1"/>
</dbReference>
<evidence type="ECO:0000313" key="3">
    <source>
        <dbReference type="Proteomes" id="UP000616885"/>
    </source>
</evidence>
<dbReference type="InterPro" id="IPR054485">
    <property type="entry name" value="FlK-like_dom"/>
</dbReference>
<organism evidence="2 3">
    <name type="scientific">Bionectria ochroleuca</name>
    <name type="common">Gliocladium roseum</name>
    <dbReference type="NCBI Taxonomy" id="29856"/>
    <lineage>
        <taxon>Eukaryota</taxon>
        <taxon>Fungi</taxon>
        <taxon>Dikarya</taxon>
        <taxon>Ascomycota</taxon>
        <taxon>Pezizomycotina</taxon>
        <taxon>Sordariomycetes</taxon>
        <taxon>Hypocreomycetidae</taxon>
        <taxon>Hypocreales</taxon>
        <taxon>Bionectriaceae</taxon>
        <taxon>Clonostachys</taxon>
    </lineage>
</organism>
<dbReference type="Pfam" id="PF22636">
    <property type="entry name" value="FlK"/>
    <property type="match status" value="1"/>
</dbReference>
<evidence type="ECO:0000259" key="1">
    <source>
        <dbReference type="Pfam" id="PF22636"/>
    </source>
</evidence>
<dbReference type="SUPFAM" id="SSF54637">
    <property type="entry name" value="Thioesterase/thiol ester dehydrase-isomerase"/>
    <property type="match status" value="1"/>
</dbReference>
<dbReference type="InterPro" id="IPR029069">
    <property type="entry name" value="HotDog_dom_sf"/>
</dbReference>
<name>A0A8H7TU27_BIOOC</name>
<accession>A0A8H7TU27</accession>
<feature type="domain" description="Fluoroacetyl-CoA-specific thioesterase-like" evidence="1">
    <location>
        <begin position="35"/>
        <end position="123"/>
    </location>
</feature>
<protein>
    <recommendedName>
        <fullName evidence="1">Fluoroacetyl-CoA-specific thioesterase-like domain-containing protein</fullName>
    </recommendedName>
</protein>
<dbReference type="Gene3D" id="3.10.129.10">
    <property type="entry name" value="Hotdog Thioesterase"/>
    <property type="match status" value="1"/>
</dbReference>
<comment type="caution">
    <text evidence="2">The sequence shown here is derived from an EMBL/GenBank/DDBJ whole genome shotgun (WGS) entry which is preliminary data.</text>
</comment>
<reference evidence="2" key="1">
    <citation type="submission" date="2020-10" db="EMBL/GenBank/DDBJ databases">
        <title>High-Quality Genome Resource of Clonostachys rosea strain S41 by Oxford Nanopore Long-Read Sequencing.</title>
        <authorList>
            <person name="Wang H."/>
        </authorList>
    </citation>
    <scope>NUCLEOTIDE SEQUENCE</scope>
    <source>
        <strain evidence="2">S41</strain>
    </source>
</reference>
<sequence length="139" mass="14546">MASSSAGPSPGATATASLKVSTSDLASSISSDPKDSFPNELATARMVALMEIASARVLQPHLAPGEISVGVTVDVGHTALTPMDAQVIAEATYRERDGKLFVFDVIAKDEGKEKVLHKRAIVDVAKLERKASKRVSALS</sequence>
<proteinExistence type="predicted"/>
<dbReference type="PANTHER" id="PTHR36934:SF1">
    <property type="entry name" value="THIOESTERASE DOMAIN-CONTAINING PROTEIN"/>
    <property type="match status" value="1"/>
</dbReference>
<gene>
    <name evidence="2" type="ORF">IM811_007843</name>
</gene>
<evidence type="ECO:0000313" key="2">
    <source>
        <dbReference type="EMBL" id="KAF9756899.1"/>
    </source>
</evidence>